<evidence type="ECO:0000313" key="3">
    <source>
        <dbReference type="EMBL" id="KAE9051094.1"/>
    </source>
</evidence>
<dbReference type="EMBL" id="QXFT01000057">
    <property type="protein sequence ID" value="KAE9357183.1"/>
    <property type="molecule type" value="Genomic_DNA"/>
</dbReference>
<evidence type="ECO:0000256" key="1">
    <source>
        <dbReference type="SAM" id="MobiDB-lite"/>
    </source>
</evidence>
<evidence type="ECO:0000313" key="4">
    <source>
        <dbReference type="EMBL" id="KAE9357183.1"/>
    </source>
</evidence>
<dbReference type="EMBL" id="QXFU01000217">
    <property type="protein sequence ID" value="KAE9040004.1"/>
    <property type="molecule type" value="Genomic_DNA"/>
</dbReference>
<dbReference type="PROSITE" id="PS51257">
    <property type="entry name" value="PROKAR_LIPOPROTEIN"/>
    <property type="match status" value="1"/>
</dbReference>
<feature type="compositionally biased region" description="Basic residues" evidence="1">
    <location>
        <begin position="46"/>
        <end position="65"/>
    </location>
</feature>
<gene>
    <name evidence="3" type="ORF">PR001_g1760</name>
    <name evidence="2" type="ORF">PR002_g5183</name>
    <name evidence="4" type="ORF">PR003_g1919</name>
</gene>
<comment type="caution">
    <text evidence="4">The sequence shown here is derived from an EMBL/GenBank/DDBJ whole genome shotgun (WGS) entry which is preliminary data.</text>
</comment>
<feature type="compositionally biased region" description="Low complexity" evidence="1">
    <location>
        <begin position="66"/>
        <end position="78"/>
    </location>
</feature>
<dbReference type="Proteomes" id="UP000429607">
    <property type="component" value="Unassembled WGS sequence"/>
</dbReference>
<dbReference type="AlphaFoldDB" id="A0A6A4FZQ5"/>
<evidence type="ECO:0000313" key="7">
    <source>
        <dbReference type="Proteomes" id="UP000435112"/>
    </source>
</evidence>
<name>A0A6A4FZQ5_9STRA</name>
<keyword evidence="6" id="KW-1185">Reference proteome</keyword>
<accession>A0A6A4FZQ5</accession>
<feature type="region of interest" description="Disordered" evidence="1">
    <location>
        <begin position="27"/>
        <end position="82"/>
    </location>
</feature>
<evidence type="ECO:0000313" key="5">
    <source>
        <dbReference type="Proteomes" id="UP000429607"/>
    </source>
</evidence>
<evidence type="ECO:0000313" key="2">
    <source>
        <dbReference type="EMBL" id="KAE9040004.1"/>
    </source>
</evidence>
<dbReference type="EMBL" id="QXFV01000057">
    <property type="protein sequence ID" value="KAE9051094.1"/>
    <property type="molecule type" value="Genomic_DNA"/>
</dbReference>
<reference evidence="4 6" key="1">
    <citation type="submission" date="2018-08" db="EMBL/GenBank/DDBJ databases">
        <title>Genomic investigation of the strawberry pathogen Phytophthora fragariae indicates pathogenicity is determined by transcriptional variation in three key races.</title>
        <authorList>
            <person name="Adams T.M."/>
            <person name="Armitage A.D."/>
            <person name="Sobczyk M.K."/>
            <person name="Bates H.J."/>
            <person name="Dunwell J.M."/>
            <person name="Nellist C.F."/>
            <person name="Harrison R.J."/>
        </authorList>
    </citation>
    <scope>NUCLEOTIDE SEQUENCE [LARGE SCALE GENOMIC DNA]</scope>
    <source>
        <strain evidence="3 5">SCRP249</strain>
        <strain evidence="2 7">SCRP324</strain>
        <strain evidence="4 6">SCRP333</strain>
    </source>
</reference>
<sequence>MRLAPVCASAAALMSCKRNATHTAVDASATKSRTPLASRRCEGTTSRRRSSLRHPSARRQVRRSHTSTATSAAAAETTKNLRSEANRDWQAVSDSTACACIVAGRSPVHDHHSNLKCTFLAYNWLKGCPFFGVRQPVLILHQTVPLQGCRRMATSNL</sequence>
<dbReference type="Proteomes" id="UP000434957">
    <property type="component" value="Unassembled WGS sequence"/>
</dbReference>
<proteinExistence type="predicted"/>
<evidence type="ECO:0000313" key="6">
    <source>
        <dbReference type="Proteomes" id="UP000434957"/>
    </source>
</evidence>
<protein>
    <submittedName>
        <fullName evidence="4">Uncharacterized protein</fullName>
    </submittedName>
</protein>
<organism evidence="4 6">
    <name type="scientific">Phytophthora rubi</name>
    <dbReference type="NCBI Taxonomy" id="129364"/>
    <lineage>
        <taxon>Eukaryota</taxon>
        <taxon>Sar</taxon>
        <taxon>Stramenopiles</taxon>
        <taxon>Oomycota</taxon>
        <taxon>Peronosporomycetes</taxon>
        <taxon>Peronosporales</taxon>
        <taxon>Peronosporaceae</taxon>
        <taxon>Phytophthora</taxon>
    </lineage>
</organism>
<dbReference type="Proteomes" id="UP000435112">
    <property type="component" value="Unassembled WGS sequence"/>
</dbReference>